<name>A0A4R0P1H4_9SPHI</name>
<keyword evidence="1" id="KW-0472">Membrane</keyword>
<feature type="transmembrane region" description="Helical" evidence="1">
    <location>
        <begin position="12"/>
        <end position="32"/>
    </location>
</feature>
<evidence type="ECO:0000256" key="1">
    <source>
        <dbReference type="SAM" id="Phobius"/>
    </source>
</evidence>
<dbReference type="OrthoDB" id="760667at2"/>
<evidence type="ECO:0000313" key="3">
    <source>
        <dbReference type="Proteomes" id="UP000291485"/>
    </source>
</evidence>
<evidence type="ECO:0000313" key="2">
    <source>
        <dbReference type="EMBL" id="TCD10606.1"/>
    </source>
</evidence>
<gene>
    <name evidence="2" type="ORF">EZ449_09685</name>
</gene>
<comment type="caution">
    <text evidence="2">The sequence shown here is derived from an EMBL/GenBank/DDBJ whole genome shotgun (WGS) entry which is preliminary data.</text>
</comment>
<dbReference type="RefSeq" id="WP_131558134.1">
    <property type="nucleotide sequence ID" value="NZ_SJSN01000006.1"/>
</dbReference>
<dbReference type="EMBL" id="SJSN01000006">
    <property type="protein sequence ID" value="TCD10606.1"/>
    <property type="molecule type" value="Genomic_DNA"/>
</dbReference>
<organism evidence="2 3">
    <name type="scientific">Pedobacter frigidisoli</name>
    <dbReference type="NCBI Taxonomy" id="2530455"/>
    <lineage>
        <taxon>Bacteria</taxon>
        <taxon>Pseudomonadati</taxon>
        <taxon>Bacteroidota</taxon>
        <taxon>Sphingobacteriia</taxon>
        <taxon>Sphingobacteriales</taxon>
        <taxon>Sphingobacteriaceae</taxon>
        <taxon>Pedobacter</taxon>
    </lineage>
</organism>
<reference evidence="2 3" key="1">
    <citation type="submission" date="2019-02" db="EMBL/GenBank/DDBJ databases">
        <title>Pedobacter sp. RP-3-11 sp. nov., isolated from Arctic soil.</title>
        <authorList>
            <person name="Dahal R.H."/>
        </authorList>
    </citation>
    <scope>NUCLEOTIDE SEQUENCE [LARGE SCALE GENOMIC DNA]</scope>
    <source>
        <strain evidence="2 3">RP-3-11</strain>
    </source>
</reference>
<proteinExistence type="predicted"/>
<keyword evidence="1" id="KW-0812">Transmembrane</keyword>
<feature type="transmembrane region" description="Helical" evidence="1">
    <location>
        <begin position="162"/>
        <end position="184"/>
    </location>
</feature>
<keyword evidence="1" id="KW-1133">Transmembrane helix</keyword>
<protein>
    <recommendedName>
        <fullName evidence="4">DUF2975 domain-containing protein</fullName>
    </recommendedName>
</protein>
<dbReference type="AlphaFoldDB" id="A0A4R0P1H4"/>
<feature type="transmembrane region" description="Helical" evidence="1">
    <location>
        <begin position="83"/>
        <end position="102"/>
    </location>
</feature>
<evidence type="ECO:0008006" key="4">
    <source>
        <dbReference type="Google" id="ProtNLM"/>
    </source>
</evidence>
<dbReference type="Proteomes" id="UP000291485">
    <property type="component" value="Unassembled WGS sequence"/>
</dbReference>
<keyword evidence="3" id="KW-1185">Reference proteome</keyword>
<feature type="transmembrane region" description="Helical" evidence="1">
    <location>
        <begin position="123"/>
        <end position="142"/>
    </location>
</feature>
<accession>A0A4R0P1H4</accession>
<sequence length="195" mass="22075">MNTLNQILKNSVTTLIAFCILSLAAHFVFALINYKNEAISFSVKRIGNPKIELIDGFKYTNKQVGEIEMKPTFLQAVLLENGIYKDGGATMLFYLISSFALLRIIKKRKITLDHLTEKTLAKLIWGFGGLFLVLKIAISLLLDKYVGYLTKEQFEHFDNTSGFYNLGYLAIVIFNAVYGIIAYAKKLKQENDLTI</sequence>